<evidence type="ECO:0000256" key="10">
    <source>
        <dbReference type="PROSITE-ProRule" id="PRU00560"/>
    </source>
</evidence>
<evidence type="ECO:0000259" key="11">
    <source>
        <dbReference type="PROSITE" id="PS51198"/>
    </source>
</evidence>
<comment type="catalytic activity">
    <reaction evidence="7">
        <text>Couples ATP hydrolysis with the unwinding of duplex DNA by translocating in the 3'-5' direction.</text>
        <dbReference type="EC" id="5.6.2.4"/>
    </reaction>
</comment>
<dbReference type="AlphaFoldDB" id="A0A7W7Q5B4"/>
<dbReference type="GO" id="GO:0000725">
    <property type="term" value="P:recombinational repair"/>
    <property type="evidence" value="ECO:0007669"/>
    <property type="project" value="TreeGrafter"/>
</dbReference>
<dbReference type="Proteomes" id="UP000520767">
    <property type="component" value="Unassembled WGS sequence"/>
</dbReference>
<dbReference type="PANTHER" id="PTHR11070">
    <property type="entry name" value="UVRD / RECB / PCRA DNA HELICASE FAMILY MEMBER"/>
    <property type="match status" value="1"/>
</dbReference>
<dbReference type="GO" id="GO:0043138">
    <property type="term" value="F:3'-5' DNA helicase activity"/>
    <property type="evidence" value="ECO:0007669"/>
    <property type="project" value="UniProtKB-EC"/>
</dbReference>
<comment type="similarity">
    <text evidence="1">Belongs to the helicase family. UvrD subfamily.</text>
</comment>
<comment type="caution">
    <text evidence="12">The sequence shown here is derived from an EMBL/GenBank/DDBJ whole genome shotgun (WGS) entry which is preliminary data.</text>
</comment>
<dbReference type="InterPro" id="IPR013986">
    <property type="entry name" value="DExx_box_DNA_helicase_dom_sf"/>
</dbReference>
<keyword evidence="4 10" id="KW-0347">Helicase</keyword>
<dbReference type="GO" id="GO:0005524">
    <property type="term" value="F:ATP binding"/>
    <property type="evidence" value="ECO:0007669"/>
    <property type="project" value="UniProtKB-UniRule"/>
</dbReference>
<dbReference type="RefSeq" id="WP_184811135.1">
    <property type="nucleotide sequence ID" value="NZ_JACHJQ010000003.1"/>
</dbReference>
<evidence type="ECO:0000256" key="7">
    <source>
        <dbReference type="ARBA" id="ARBA00034617"/>
    </source>
</evidence>
<dbReference type="SUPFAM" id="SSF52540">
    <property type="entry name" value="P-loop containing nucleoside triphosphate hydrolases"/>
    <property type="match status" value="1"/>
</dbReference>
<dbReference type="EC" id="5.6.2.4" evidence="8"/>
<dbReference type="Gene3D" id="3.40.50.300">
    <property type="entry name" value="P-loop containing nucleotide triphosphate hydrolases"/>
    <property type="match status" value="2"/>
</dbReference>
<dbReference type="PROSITE" id="PS51198">
    <property type="entry name" value="UVRD_HELICASE_ATP_BIND"/>
    <property type="match status" value="1"/>
</dbReference>
<evidence type="ECO:0000256" key="2">
    <source>
        <dbReference type="ARBA" id="ARBA00022741"/>
    </source>
</evidence>
<gene>
    <name evidence="12" type="ORF">FHR82_003221</name>
</gene>
<proteinExistence type="inferred from homology"/>
<dbReference type="InterPro" id="IPR000212">
    <property type="entry name" value="DNA_helicase_UvrD/REP"/>
</dbReference>
<evidence type="ECO:0000256" key="9">
    <source>
        <dbReference type="ARBA" id="ARBA00048988"/>
    </source>
</evidence>
<feature type="binding site" evidence="10">
    <location>
        <begin position="261"/>
        <end position="268"/>
    </location>
    <ligand>
        <name>ATP</name>
        <dbReference type="ChEBI" id="CHEBI:30616"/>
    </ligand>
</feature>
<dbReference type="Pfam" id="PF13361">
    <property type="entry name" value="UvrD_C"/>
    <property type="match status" value="1"/>
</dbReference>
<keyword evidence="2 10" id="KW-0547">Nucleotide-binding</keyword>
<sequence length="700" mass="77924">MPTLGIAREFLREFGKLQRPVQDKVYETFAKFEEATFAGIHLETIRNVRDPRLRSIRIDQFWRGIVLAPTSGDAYVLLRVLPHDDAYQWARRRTASVNRVTGGIEIRDVVSMEDRMPRLEERAATTTTRLLSGVSDADLRRLGIDDQVLAFARTLTDHDQLETARIMLPEPQYDALVGLAVGMSPEEVWAEIADTLEPGDYDPDDVTAALTRSSKQVVLVSGPEELMEVFSYPFDLWRVYLHPVQHRVAYGDFSGPVRVTGGPGTGKTVAVLHRAKHLAERSTRDRSVLVTTFTKTLTGSLEDQLHTLVEDDAVLRRIDVRHVDQIANQVVTAAHGRVGILSTDEQRQVWRTVIGATGAGFTDTFLAQEWRDVVLAQQIADLDGYLAARRRGRGRQLGTRQKEQVWTAVSAFVDELRRRDRWTYETVCVEAARLLAERPDKPYQHIVVDEGQDLGPWGWRLLRAAVAESGNDLFIAADAHQRIYGHRVSLRQLGINITGRSARLTLNYRTTAEILGWSIGLLRGQEIDALNEDLDTLAGCRSDVHGEPPALRPAMSEREESQAVVEDVREWLAAGVEPDQVGIAARTWSQVASALSALDRAGLPTTSLARSKPVAGRISGATMHAMKGLEFRSVAVVGLGEESMPSPRAVTPIEEDPVAHELDLQQERCLLFVACTRARETLRLSWHGVPSSLLPPEARS</sequence>
<dbReference type="PANTHER" id="PTHR11070:SF45">
    <property type="entry name" value="DNA 3'-5' HELICASE"/>
    <property type="match status" value="1"/>
</dbReference>
<dbReference type="InterPro" id="IPR014017">
    <property type="entry name" value="DNA_helicase_UvrD-like_C"/>
</dbReference>
<keyword evidence="3 10" id="KW-0378">Hydrolase</keyword>
<accession>A0A7W7Q5B4</accession>
<evidence type="ECO:0000256" key="1">
    <source>
        <dbReference type="ARBA" id="ARBA00009922"/>
    </source>
</evidence>
<evidence type="ECO:0000256" key="4">
    <source>
        <dbReference type="ARBA" id="ARBA00022806"/>
    </source>
</evidence>
<evidence type="ECO:0000256" key="3">
    <source>
        <dbReference type="ARBA" id="ARBA00022801"/>
    </source>
</evidence>
<organism evidence="12 13">
    <name type="scientific">Actinophytocola algeriensis</name>
    <dbReference type="NCBI Taxonomy" id="1768010"/>
    <lineage>
        <taxon>Bacteria</taxon>
        <taxon>Bacillati</taxon>
        <taxon>Actinomycetota</taxon>
        <taxon>Actinomycetes</taxon>
        <taxon>Pseudonocardiales</taxon>
        <taxon>Pseudonocardiaceae</taxon>
    </lineage>
</organism>
<evidence type="ECO:0000256" key="6">
    <source>
        <dbReference type="ARBA" id="ARBA00023235"/>
    </source>
</evidence>
<feature type="domain" description="UvrD-like helicase ATP-binding" evidence="11">
    <location>
        <begin position="240"/>
        <end position="511"/>
    </location>
</feature>
<keyword evidence="6" id="KW-0413">Isomerase</keyword>
<dbReference type="InterPro" id="IPR014016">
    <property type="entry name" value="UvrD-like_ATP-bd"/>
</dbReference>
<comment type="catalytic activity">
    <reaction evidence="9">
        <text>ATP + H2O = ADP + phosphate + H(+)</text>
        <dbReference type="Rhea" id="RHEA:13065"/>
        <dbReference type="ChEBI" id="CHEBI:15377"/>
        <dbReference type="ChEBI" id="CHEBI:15378"/>
        <dbReference type="ChEBI" id="CHEBI:30616"/>
        <dbReference type="ChEBI" id="CHEBI:43474"/>
        <dbReference type="ChEBI" id="CHEBI:456216"/>
        <dbReference type="EC" id="5.6.2.4"/>
    </reaction>
</comment>
<dbReference type="InterPro" id="IPR027417">
    <property type="entry name" value="P-loop_NTPase"/>
</dbReference>
<keyword evidence="13" id="KW-1185">Reference proteome</keyword>
<dbReference type="GO" id="GO:0016787">
    <property type="term" value="F:hydrolase activity"/>
    <property type="evidence" value="ECO:0007669"/>
    <property type="project" value="UniProtKB-UniRule"/>
</dbReference>
<dbReference type="EMBL" id="JACHJQ010000003">
    <property type="protein sequence ID" value="MBB4907001.1"/>
    <property type="molecule type" value="Genomic_DNA"/>
</dbReference>
<dbReference type="Gene3D" id="1.10.10.160">
    <property type="match status" value="1"/>
</dbReference>
<dbReference type="GO" id="GO:0003677">
    <property type="term" value="F:DNA binding"/>
    <property type="evidence" value="ECO:0007669"/>
    <property type="project" value="UniProtKB-KW"/>
</dbReference>
<name>A0A7W7Q5B4_9PSEU</name>
<evidence type="ECO:0000313" key="13">
    <source>
        <dbReference type="Proteomes" id="UP000520767"/>
    </source>
</evidence>
<keyword evidence="5 10" id="KW-0067">ATP-binding</keyword>
<reference evidence="12 13" key="1">
    <citation type="submission" date="2020-08" db="EMBL/GenBank/DDBJ databases">
        <title>Genomic Encyclopedia of Type Strains, Phase III (KMG-III): the genomes of soil and plant-associated and newly described type strains.</title>
        <authorList>
            <person name="Whitman W."/>
        </authorList>
    </citation>
    <scope>NUCLEOTIDE SEQUENCE [LARGE SCALE GENOMIC DNA]</scope>
    <source>
        <strain evidence="12 13">CECT 8960</strain>
    </source>
</reference>
<evidence type="ECO:0000256" key="8">
    <source>
        <dbReference type="ARBA" id="ARBA00034808"/>
    </source>
</evidence>
<evidence type="ECO:0000256" key="5">
    <source>
        <dbReference type="ARBA" id="ARBA00022840"/>
    </source>
</evidence>
<dbReference type="Pfam" id="PF00580">
    <property type="entry name" value="UvrD-helicase"/>
    <property type="match status" value="1"/>
</dbReference>
<evidence type="ECO:0000313" key="12">
    <source>
        <dbReference type="EMBL" id="MBB4907001.1"/>
    </source>
</evidence>
<protein>
    <recommendedName>
        <fullName evidence="8">DNA 3'-5' helicase</fullName>
        <ecNumber evidence="8">5.6.2.4</ecNumber>
    </recommendedName>
</protein>